<name>A0ABU3VI51_9RHOB</name>
<dbReference type="InterPro" id="IPR003374">
    <property type="entry name" value="ApbE-like_sf"/>
</dbReference>
<evidence type="ECO:0000256" key="7">
    <source>
        <dbReference type="ARBA" id="ARBA00022827"/>
    </source>
</evidence>
<keyword evidence="6 11" id="KW-0479">Metal-binding</keyword>
<evidence type="ECO:0000256" key="1">
    <source>
        <dbReference type="ARBA" id="ARBA00001946"/>
    </source>
</evidence>
<comment type="similarity">
    <text evidence="11 12">Belongs to the ApbE family.</text>
</comment>
<evidence type="ECO:0000256" key="6">
    <source>
        <dbReference type="ARBA" id="ARBA00022723"/>
    </source>
</evidence>
<dbReference type="EC" id="2.7.1.180" evidence="2 11"/>
<comment type="subcellular location">
    <subcellularLocation>
        <location evidence="12">Cell inner membrane</location>
        <topology evidence="12">Lipid-anchor</topology>
        <orientation evidence="12">Periplasmic side</orientation>
    </subcellularLocation>
</comment>
<comment type="cofactor">
    <cofactor evidence="1 12">
        <name>Mg(2+)</name>
        <dbReference type="ChEBI" id="CHEBI:18420"/>
    </cofactor>
</comment>
<evidence type="ECO:0000256" key="10">
    <source>
        <dbReference type="ARBA" id="ARBA00048540"/>
    </source>
</evidence>
<dbReference type="PANTHER" id="PTHR30040">
    <property type="entry name" value="THIAMINE BIOSYNTHESIS LIPOPROTEIN APBE"/>
    <property type="match status" value="1"/>
</dbReference>
<keyword evidence="12" id="KW-1003">Cell membrane</keyword>
<sequence>MLSRRDFIRGANGIALTIPFLGLIGCDDTSADGAHSISGKTMGTTYNVKVARASDAVDGEGLASRIQASLDRVESLMSTYRPTSELSLFNADVAGSSRSVTTDTARVIETALAVADMTDGAFDPTVGPLVDLWGFGPNGGRADLPADAEITTAMADMGYHNISIANQELAKTTQARLDLSGIAKGFGVDKVAELLEAEGIEHYLVEVGGEVRTRGLSPEDRAWRLGIEKPNPASRDIQRIVGLSGQALASSGNYRIFFEADRQRYAHIIDPRSGRPLTHDLASATVIAKTTMQADALSTAMLVMGTGSAMAFARDHDIAAFLISGRDGSFTDAASPAFERLFSA</sequence>
<evidence type="ECO:0000256" key="3">
    <source>
        <dbReference type="ARBA" id="ARBA00016337"/>
    </source>
</evidence>
<dbReference type="PIRSF" id="PIRSF006268">
    <property type="entry name" value="ApbE"/>
    <property type="match status" value="1"/>
</dbReference>
<dbReference type="RefSeq" id="WP_316778582.1">
    <property type="nucleotide sequence ID" value="NZ_JASMWN010000013.1"/>
</dbReference>
<evidence type="ECO:0000256" key="9">
    <source>
        <dbReference type="ARBA" id="ARBA00031306"/>
    </source>
</evidence>
<dbReference type="GO" id="GO:0016740">
    <property type="term" value="F:transferase activity"/>
    <property type="evidence" value="ECO:0007669"/>
    <property type="project" value="UniProtKB-KW"/>
</dbReference>
<accession>A0ABU3VI51</accession>
<dbReference type="Proteomes" id="UP001255416">
    <property type="component" value="Unassembled WGS sequence"/>
</dbReference>
<evidence type="ECO:0000256" key="8">
    <source>
        <dbReference type="ARBA" id="ARBA00022842"/>
    </source>
</evidence>
<evidence type="ECO:0000256" key="2">
    <source>
        <dbReference type="ARBA" id="ARBA00011955"/>
    </source>
</evidence>
<keyword evidence="4 11" id="KW-0285">Flavoprotein</keyword>
<evidence type="ECO:0000256" key="11">
    <source>
        <dbReference type="PIRNR" id="PIRNR006268"/>
    </source>
</evidence>
<dbReference type="SUPFAM" id="SSF143631">
    <property type="entry name" value="ApbE-like"/>
    <property type="match status" value="1"/>
</dbReference>
<organism evidence="13 14">
    <name type="scientific">Sedimentitalea todarodis</name>
    <dbReference type="NCBI Taxonomy" id="1631240"/>
    <lineage>
        <taxon>Bacteria</taxon>
        <taxon>Pseudomonadati</taxon>
        <taxon>Pseudomonadota</taxon>
        <taxon>Alphaproteobacteria</taxon>
        <taxon>Rhodobacterales</taxon>
        <taxon>Paracoccaceae</taxon>
        <taxon>Sedimentitalea</taxon>
    </lineage>
</organism>
<protein>
    <recommendedName>
        <fullName evidence="3 11">FAD:protein FMN transferase</fullName>
        <ecNumber evidence="2 11">2.7.1.180</ecNumber>
    </recommendedName>
    <alternativeName>
        <fullName evidence="9 11">Flavin transferase</fullName>
    </alternativeName>
</protein>
<proteinExistence type="inferred from homology"/>
<comment type="catalytic activity">
    <reaction evidence="10 11 12">
        <text>L-threonyl-[protein] + FAD = FMN-L-threonyl-[protein] + AMP + H(+)</text>
        <dbReference type="Rhea" id="RHEA:36847"/>
        <dbReference type="Rhea" id="RHEA-COMP:11060"/>
        <dbReference type="Rhea" id="RHEA-COMP:11061"/>
        <dbReference type="ChEBI" id="CHEBI:15378"/>
        <dbReference type="ChEBI" id="CHEBI:30013"/>
        <dbReference type="ChEBI" id="CHEBI:57692"/>
        <dbReference type="ChEBI" id="CHEBI:74257"/>
        <dbReference type="ChEBI" id="CHEBI:456215"/>
        <dbReference type="EC" id="2.7.1.180"/>
    </reaction>
</comment>
<comment type="function">
    <text evidence="12">Flavin transferase that catalyzes the transfer of the FMN moiety of FAD and its covalent binding to the hydroxyl group of a threonine residue in a target flavoprotein.</text>
</comment>
<evidence type="ECO:0000256" key="5">
    <source>
        <dbReference type="ARBA" id="ARBA00022679"/>
    </source>
</evidence>
<keyword evidence="12" id="KW-0997">Cell inner membrane</keyword>
<dbReference type="PROSITE" id="PS51257">
    <property type="entry name" value="PROKAR_LIPOPROTEIN"/>
    <property type="match status" value="1"/>
</dbReference>
<evidence type="ECO:0000313" key="14">
    <source>
        <dbReference type="Proteomes" id="UP001255416"/>
    </source>
</evidence>
<keyword evidence="5 11" id="KW-0808">Transferase</keyword>
<dbReference type="Gene3D" id="3.10.520.10">
    <property type="entry name" value="ApbE-like domains"/>
    <property type="match status" value="1"/>
</dbReference>
<evidence type="ECO:0000313" key="13">
    <source>
        <dbReference type="EMBL" id="MDU9005369.1"/>
    </source>
</evidence>
<reference evidence="14" key="1">
    <citation type="submission" date="2023-05" db="EMBL/GenBank/DDBJ databases">
        <title>Sedimentitalea sp. nov. JM2-8.</title>
        <authorList>
            <person name="Huang J."/>
        </authorList>
    </citation>
    <scope>NUCLEOTIDE SEQUENCE [LARGE SCALE GENOMIC DNA]</scope>
    <source>
        <strain evidence="14">KHS03</strain>
    </source>
</reference>
<comment type="caution">
    <text evidence="13">The sequence shown here is derived from an EMBL/GenBank/DDBJ whole genome shotgun (WGS) entry which is preliminary data.</text>
</comment>
<evidence type="ECO:0000256" key="4">
    <source>
        <dbReference type="ARBA" id="ARBA00022630"/>
    </source>
</evidence>
<gene>
    <name evidence="13" type="ORF">QO231_16120</name>
</gene>
<dbReference type="EMBL" id="JASMWN010000013">
    <property type="protein sequence ID" value="MDU9005369.1"/>
    <property type="molecule type" value="Genomic_DNA"/>
</dbReference>
<keyword evidence="14" id="KW-1185">Reference proteome</keyword>
<keyword evidence="7 11" id="KW-0274">FAD</keyword>
<dbReference type="InterPro" id="IPR024932">
    <property type="entry name" value="ApbE"/>
</dbReference>
<dbReference type="PANTHER" id="PTHR30040:SF2">
    <property type="entry name" value="FAD:PROTEIN FMN TRANSFERASE"/>
    <property type="match status" value="1"/>
</dbReference>
<keyword evidence="12" id="KW-0449">Lipoprotein</keyword>
<keyword evidence="8 11" id="KW-0460">Magnesium</keyword>
<dbReference type="Pfam" id="PF02424">
    <property type="entry name" value="ApbE"/>
    <property type="match status" value="1"/>
</dbReference>
<keyword evidence="12" id="KW-0472">Membrane</keyword>
<evidence type="ECO:0000256" key="12">
    <source>
        <dbReference type="RuleBase" id="RU363002"/>
    </source>
</evidence>